<reference evidence="1 2" key="1">
    <citation type="submission" date="2021-06" db="EMBL/GenBank/DDBJ databases">
        <title>Caerostris extrusa draft genome.</title>
        <authorList>
            <person name="Kono N."/>
            <person name="Arakawa K."/>
        </authorList>
    </citation>
    <scope>NUCLEOTIDE SEQUENCE [LARGE SCALE GENOMIC DNA]</scope>
</reference>
<keyword evidence="2" id="KW-1185">Reference proteome</keyword>
<comment type="caution">
    <text evidence="1">The sequence shown here is derived from an EMBL/GenBank/DDBJ whole genome shotgun (WGS) entry which is preliminary data.</text>
</comment>
<gene>
    <name evidence="1" type="ORF">CEXT_115201</name>
</gene>
<dbReference type="Proteomes" id="UP001054945">
    <property type="component" value="Unassembled WGS sequence"/>
</dbReference>
<dbReference type="AlphaFoldDB" id="A0AAV4Y431"/>
<proteinExistence type="predicted"/>
<accession>A0AAV4Y431</accession>
<evidence type="ECO:0000313" key="1">
    <source>
        <dbReference type="EMBL" id="GIZ02083.1"/>
    </source>
</evidence>
<evidence type="ECO:0000313" key="2">
    <source>
        <dbReference type="Proteomes" id="UP001054945"/>
    </source>
</evidence>
<organism evidence="1 2">
    <name type="scientific">Caerostris extrusa</name>
    <name type="common">Bark spider</name>
    <name type="synonym">Caerostris bankana</name>
    <dbReference type="NCBI Taxonomy" id="172846"/>
    <lineage>
        <taxon>Eukaryota</taxon>
        <taxon>Metazoa</taxon>
        <taxon>Ecdysozoa</taxon>
        <taxon>Arthropoda</taxon>
        <taxon>Chelicerata</taxon>
        <taxon>Arachnida</taxon>
        <taxon>Araneae</taxon>
        <taxon>Araneomorphae</taxon>
        <taxon>Entelegynae</taxon>
        <taxon>Araneoidea</taxon>
        <taxon>Araneidae</taxon>
        <taxon>Caerostris</taxon>
    </lineage>
</organism>
<dbReference type="EMBL" id="BPLR01018758">
    <property type="protein sequence ID" value="GIZ02083.1"/>
    <property type="molecule type" value="Genomic_DNA"/>
</dbReference>
<sequence length="115" mass="13416">MINTVQHINPFHSSQQYLNDVNIFEFTQQYQKKFRITSKVLLIASYAPKSTQMINTVQHINPFHSSQQYLNDVNNFFEFTQQYQKTLESFHKGLSNASSTPTSTQMINTVQQATY</sequence>
<protein>
    <submittedName>
        <fullName evidence="1">Uncharacterized protein</fullName>
    </submittedName>
</protein>
<name>A0AAV4Y431_CAEEX</name>